<dbReference type="GeneID" id="96746830"/>
<dbReference type="EMBL" id="ASQP01000461">
    <property type="protein sequence ID" value="OMI34566.1"/>
    <property type="molecule type" value="Genomic_DNA"/>
</dbReference>
<protein>
    <recommendedName>
        <fullName evidence="3">DUF3224 domain-containing protein</fullName>
    </recommendedName>
</protein>
<proteinExistence type="predicted"/>
<dbReference type="Proteomes" id="UP000186168">
    <property type="component" value="Unassembled WGS sequence"/>
</dbReference>
<keyword evidence="2" id="KW-1185">Reference proteome</keyword>
<evidence type="ECO:0000313" key="1">
    <source>
        <dbReference type="EMBL" id="OMI34566.1"/>
    </source>
</evidence>
<dbReference type="InterPro" id="IPR021607">
    <property type="entry name" value="DUF3224"/>
</dbReference>
<name>A0A1R1S8B2_9ACTN</name>
<reference evidence="1 2" key="1">
    <citation type="submission" date="2013-05" db="EMBL/GenBank/DDBJ databases">
        <title>Genome sequence of Streptomyces sparsogenes DSM 40356.</title>
        <authorList>
            <person name="Coyne S."/>
            <person name="Seebeck F.P."/>
        </authorList>
    </citation>
    <scope>NUCLEOTIDE SEQUENCE [LARGE SCALE GENOMIC DNA]</scope>
    <source>
        <strain evidence="1 2">DSM 40356</strain>
    </source>
</reference>
<comment type="caution">
    <text evidence="1">The sequence shown here is derived from an EMBL/GenBank/DDBJ whole genome shotgun (WGS) entry which is preliminary data.</text>
</comment>
<organism evidence="1 2">
    <name type="scientific">Streptomyces sparsogenes DSM 40356</name>
    <dbReference type="NCBI Taxonomy" id="1331668"/>
    <lineage>
        <taxon>Bacteria</taxon>
        <taxon>Bacillati</taxon>
        <taxon>Actinomycetota</taxon>
        <taxon>Actinomycetes</taxon>
        <taxon>Kitasatosporales</taxon>
        <taxon>Streptomycetaceae</taxon>
        <taxon>Streptomyces</taxon>
    </lineage>
</organism>
<sequence>MTTHATGTFTFANWDETNVGEAGDGTRLARATVTNSFSGTLEAERTTCEYAITYFTDKTGVCTGYELVTGTLGGRTGSFVLVQHGSFGEDGEIRCSLEVVPGSGTGELAGLTGKGGFVAMAGRPTTPYSFEYDLG</sequence>
<dbReference type="STRING" id="67365.GCA_001704635_01903"/>
<dbReference type="RefSeq" id="WP_065966760.1">
    <property type="nucleotide sequence ID" value="NZ_ASQP01000461.1"/>
</dbReference>
<dbReference type="InterPro" id="IPR023159">
    <property type="entry name" value="SO1590-like_sf"/>
</dbReference>
<dbReference type="AlphaFoldDB" id="A0A1R1S8B2"/>
<accession>A0A1R1S8B2</accession>
<evidence type="ECO:0000313" key="2">
    <source>
        <dbReference type="Proteomes" id="UP000186168"/>
    </source>
</evidence>
<gene>
    <name evidence="1" type="ORF">SPAR_35716</name>
</gene>
<dbReference type="SUPFAM" id="SSF159238">
    <property type="entry name" value="SO1590-like"/>
    <property type="match status" value="1"/>
</dbReference>
<dbReference type="Gene3D" id="2.40.350.10">
    <property type="entry name" value="SO1590-like"/>
    <property type="match status" value="1"/>
</dbReference>
<evidence type="ECO:0008006" key="3">
    <source>
        <dbReference type="Google" id="ProtNLM"/>
    </source>
</evidence>
<dbReference type="Pfam" id="PF11528">
    <property type="entry name" value="DUF3224"/>
    <property type="match status" value="1"/>
</dbReference>